<feature type="non-terminal residue" evidence="2">
    <location>
        <position position="1"/>
    </location>
</feature>
<gene>
    <name evidence="2" type="ORF">HAX54_039956</name>
</gene>
<proteinExistence type="predicted"/>
<reference evidence="2 3" key="1">
    <citation type="journal article" date="2021" name="BMC Genomics">
        <title>Datura genome reveals duplications of psychoactive alkaloid biosynthetic genes and high mutation rate following tissue culture.</title>
        <authorList>
            <person name="Rajewski A."/>
            <person name="Carter-House D."/>
            <person name="Stajich J."/>
            <person name="Litt A."/>
        </authorList>
    </citation>
    <scope>NUCLEOTIDE SEQUENCE [LARGE SCALE GENOMIC DNA]</scope>
    <source>
        <strain evidence="2">AR-01</strain>
    </source>
</reference>
<evidence type="ECO:0000313" key="3">
    <source>
        <dbReference type="Proteomes" id="UP000823775"/>
    </source>
</evidence>
<accession>A0ABS8VQ15</accession>
<feature type="region of interest" description="Disordered" evidence="1">
    <location>
        <begin position="66"/>
        <end position="91"/>
    </location>
</feature>
<feature type="compositionally biased region" description="Acidic residues" evidence="1">
    <location>
        <begin position="81"/>
        <end position="91"/>
    </location>
</feature>
<sequence length="91" mass="10547">VEKEEVDYRPRYAPKGIDVTKTKEPEVLISLLSMNELNERIDIVMCYVEHSRVLYIVELDFEEPFHDDDDTGGKQAHVDSDLEFDVEGDES</sequence>
<keyword evidence="3" id="KW-1185">Reference proteome</keyword>
<evidence type="ECO:0000313" key="2">
    <source>
        <dbReference type="EMBL" id="MCE0481859.1"/>
    </source>
</evidence>
<dbReference type="Proteomes" id="UP000823775">
    <property type="component" value="Unassembled WGS sequence"/>
</dbReference>
<dbReference type="EMBL" id="JACEIK010005591">
    <property type="protein sequence ID" value="MCE0481859.1"/>
    <property type="molecule type" value="Genomic_DNA"/>
</dbReference>
<evidence type="ECO:0000256" key="1">
    <source>
        <dbReference type="SAM" id="MobiDB-lite"/>
    </source>
</evidence>
<comment type="caution">
    <text evidence="2">The sequence shown here is derived from an EMBL/GenBank/DDBJ whole genome shotgun (WGS) entry which is preliminary data.</text>
</comment>
<protein>
    <submittedName>
        <fullName evidence="2">Uncharacterized protein</fullName>
    </submittedName>
</protein>
<organism evidence="2 3">
    <name type="scientific">Datura stramonium</name>
    <name type="common">Jimsonweed</name>
    <name type="synonym">Common thornapple</name>
    <dbReference type="NCBI Taxonomy" id="4076"/>
    <lineage>
        <taxon>Eukaryota</taxon>
        <taxon>Viridiplantae</taxon>
        <taxon>Streptophyta</taxon>
        <taxon>Embryophyta</taxon>
        <taxon>Tracheophyta</taxon>
        <taxon>Spermatophyta</taxon>
        <taxon>Magnoliopsida</taxon>
        <taxon>eudicotyledons</taxon>
        <taxon>Gunneridae</taxon>
        <taxon>Pentapetalae</taxon>
        <taxon>asterids</taxon>
        <taxon>lamiids</taxon>
        <taxon>Solanales</taxon>
        <taxon>Solanaceae</taxon>
        <taxon>Solanoideae</taxon>
        <taxon>Datureae</taxon>
        <taxon>Datura</taxon>
    </lineage>
</organism>
<name>A0ABS8VQ15_DATST</name>